<gene>
    <name evidence="22" type="ordered locus">TREAZ_1094</name>
</gene>
<evidence type="ECO:0000256" key="1">
    <source>
        <dbReference type="ARBA" id="ARBA00004370"/>
    </source>
</evidence>
<evidence type="ECO:0000256" key="11">
    <source>
        <dbReference type="ARBA" id="ARBA00022960"/>
    </source>
</evidence>
<evidence type="ECO:0000256" key="12">
    <source>
        <dbReference type="ARBA" id="ARBA00022984"/>
    </source>
</evidence>
<protein>
    <recommendedName>
        <fullName evidence="17">peptidoglycan glycosyltransferase</fullName>
        <ecNumber evidence="17">2.4.99.28</ecNumber>
    </recommendedName>
</protein>
<dbReference type="Gene3D" id="1.10.3810.10">
    <property type="entry name" value="Biosynthetic peptidoglycan transglycosylase-like"/>
    <property type="match status" value="1"/>
</dbReference>
<name>F5Y7I6_LEAAZ</name>
<dbReference type="GO" id="GO:0030288">
    <property type="term" value="C:outer membrane-bounded periplasmic space"/>
    <property type="evidence" value="ECO:0007669"/>
    <property type="project" value="TreeGrafter"/>
</dbReference>
<dbReference type="InterPro" id="IPR050396">
    <property type="entry name" value="Glycosyltr_51/Transpeptidase"/>
</dbReference>
<dbReference type="GO" id="GO:0008955">
    <property type="term" value="F:peptidoglycan glycosyltransferase activity"/>
    <property type="evidence" value="ECO:0007669"/>
    <property type="project" value="UniProtKB-EC"/>
</dbReference>
<evidence type="ECO:0000313" key="23">
    <source>
        <dbReference type="Proteomes" id="UP000009222"/>
    </source>
</evidence>
<comment type="pathway">
    <text evidence="2">Cell wall biogenesis; peptidoglycan biosynthesis.</text>
</comment>
<evidence type="ECO:0000313" key="22">
    <source>
        <dbReference type="EMBL" id="AEF80630.1"/>
    </source>
</evidence>
<dbReference type="GO" id="GO:0006508">
    <property type="term" value="P:proteolysis"/>
    <property type="evidence" value="ECO:0007669"/>
    <property type="project" value="UniProtKB-KW"/>
</dbReference>
<dbReference type="Proteomes" id="UP000009222">
    <property type="component" value="Chromosome"/>
</dbReference>
<keyword evidence="9" id="KW-0812">Transmembrane</keyword>
<dbReference type="AlphaFoldDB" id="F5Y7I6"/>
<keyword evidence="15" id="KW-0511">Multifunctional enzyme</keyword>
<dbReference type="EMBL" id="CP001841">
    <property type="protein sequence ID" value="AEF80630.1"/>
    <property type="molecule type" value="Genomic_DNA"/>
</dbReference>
<dbReference type="PANTHER" id="PTHR32282">
    <property type="entry name" value="BINDING PROTEIN TRANSPEPTIDASE, PUTATIVE-RELATED"/>
    <property type="match status" value="1"/>
</dbReference>
<dbReference type="EC" id="2.4.99.28" evidence="17"/>
<evidence type="ECO:0000256" key="6">
    <source>
        <dbReference type="ARBA" id="ARBA00022670"/>
    </source>
</evidence>
<evidence type="ECO:0000256" key="18">
    <source>
        <dbReference type="ARBA" id="ARBA00049902"/>
    </source>
</evidence>
<dbReference type="GO" id="GO:0008360">
    <property type="term" value="P:regulation of cell shape"/>
    <property type="evidence" value="ECO:0007669"/>
    <property type="project" value="UniProtKB-KW"/>
</dbReference>
<keyword evidence="10" id="KW-0378">Hydrolase</keyword>
<evidence type="ECO:0000256" key="15">
    <source>
        <dbReference type="ARBA" id="ARBA00023268"/>
    </source>
</evidence>
<dbReference type="GO" id="GO:0008658">
    <property type="term" value="F:penicillin binding"/>
    <property type="evidence" value="ECO:0007669"/>
    <property type="project" value="InterPro"/>
</dbReference>
<evidence type="ECO:0000256" key="13">
    <source>
        <dbReference type="ARBA" id="ARBA00022989"/>
    </source>
</evidence>
<dbReference type="SUPFAM" id="SSF56601">
    <property type="entry name" value="beta-lactamase/transpeptidase-like"/>
    <property type="match status" value="1"/>
</dbReference>
<dbReference type="HOGENOM" id="CLU_006354_2_4_12"/>
<dbReference type="GO" id="GO:0016020">
    <property type="term" value="C:membrane"/>
    <property type="evidence" value="ECO:0007669"/>
    <property type="project" value="UniProtKB-SubCell"/>
</dbReference>
<evidence type="ECO:0000256" key="4">
    <source>
        <dbReference type="ARBA" id="ARBA00007739"/>
    </source>
</evidence>
<sequence>MQSPSILFAILIRALAALTVAAAVVIGIALGLSLAETSNIKNQENFIDFAPALPTKIMDINGNLVTEFSADEKREMISLNDLPRHLIYAVLAREDPDFYNHKGFSVRGIARAAFGRLIGKNWGGGSTITQQVAGTLYTDRSEYTITRKIRELWWAFQMERRYTKNEILEIYLNYMIMGPGVYGVETASQYFFGHSAREISLAESALLVIQLSSPTRYNPLNNPNDAMDRQQAVLDRMIEFGYTTREEADASFSEYWDNYDYTRASIAAYYNREDKAPWFSEYVRRELDGMMYGTMDYYRDGYTVYTTLNLKHQEAAAKFMAQGLAKANAEYTRSSGSSNVQAERTYIPIVDLLALYFNIEDIHDASSTQSESKAMARYTKVINPVIDLAALAFGISDLKPLTNTGFAALKTNTEQNVVEGALVSIENETGYITAIIGGSKYDESNQLIRATQGNLQPGSSFKPLYYSAAIDSRKLTPTSLINDVPIVFHNEDGTPYLPLNFRGEWKGSVLLYDALAQSMNVPSLKVLDTIGFDAAINRASALLGYTSPDDIRRIFPRVYPLGLGIISTSPLRMAKAFATFANQGREVTPMAIRSVEDRSGKVVLDIERDLRLRQRRLGNDIQIISPQNAYVMVSMLKKTVEQGTLAGPSLNPADNWSYKFSFKDENGKNFRMPMAGKTGTPQNWSDAWTVGFSAYYTTAIWFGFDKPGNSLGVNLTGSTLAGPVWADFMREVHQGLAFKDFVRPTSGIIDVTVCAKSGLLKTAACNQGDVTLPFLEGTQPSLYCNIHGNTGSVEVNLERLRSDTLTIDDADLLKTLTMPTLPAEYQERTSNRNSANTNRNSSARTNSRNSTASGRNSTSRNSNTTDSQTMPTDPVPNNGLELPAYNPLLD</sequence>
<dbReference type="GO" id="GO:0004180">
    <property type="term" value="F:carboxypeptidase activity"/>
    <property type="evidence" value="ECO:0007669"/>
    <property type="project" value="UniProtKB-KW"/>
</dbReference>
<feature type="region of interest" description="Disordered" evidence="19">
    <location>
        <begin position="819"/>
        <end position="890"/>
    </location>
</feature>
<evidence type="ECO:0000259" key="20">
    <source>
        <dbReference type="Pfam" id="PF00905"/>
    </source>
</evidence>
<reference evidence="22 23" key="2">
    <citation type="journal article" date="2011" name="ISME J.">
        <title>RNA-seq reveals cooperative metabolic interactions between two termite-gut spirochete species in co-culture.</title>
        <authorList>
            <person name="Rosenthal A.Z."/>
            <person name="Matson E.G."/>
            <person name="Eldar A."/>
            <person name="Leadbetter J.R."/>
        </authorList>
    </citation>
    <scope>NUCLEOTIDE SEQUENCE [LARGE SCALE GENOMIC DNA]</scope>
    <source>
        <strain evidence="23">ATCC BAA-888 / DSM 13862 / ZAS-9</strain>
    </source>
</reference>
<dbReference type="InParanoid" id="F5Y7I6"/>
<dbReference type="Pfam" id="PF00912">
    <property type="entry name" value="Transgly"/>
    <property type="match status" value="1"/>
</dbReference>
<comment type="similarity">
    <text evidence="4">In the N-terminal section; belongs to the glycosyltransferase 51 family.</text>
</comment>
<evidence type="ECO:0000256" key="10">
    <source>
        <dbReference type="ARBA" id="ARBA00022801"/>
    </source>
</evidence>
<dbReference type="FunCoup" id="F5Y7I6">
    <property type="interactions" value="270"/>
</dbReference>
<keyword evidence="16" id="KW-0961">Cell wall biogenesis/degradation</keyword>
<dbReference type="PANTHER" id="PTHR32282:SF27">
    <property type="entry name" value="PENICILLIN-BINDING PROTEIN 1A"/>
    <property type="match status" value="1"/>
</dbReference>
<evidence type="ECO:0000256" key="7">
    <source>
        <dbReference type="ARBA" id="ARBA00022676"/>
    </source>
</evidence>
<keyword evidence="5" id="KW-0121">Carboxypeptidase</keyword>
<comment type="similarity">
    <text evidence="3">In the C-terminal section; belongs to the transpeptidase family.</text>
</comment>
<evidence type="ECO:0000256" key="19">
    <source>
        <dbReference type="SAM" id="MobiDB-lite"/>
    </source>
</evidence>
<feature type="domain" description="Penicillin-binding protein transpeptidase" evidence="20">
    <location>
        <begin position="420"/>
        <end position="694"/>
    </location>
</feature>
<keyword evidence="7" id="KW-0328">Glycosyltransferase</keyword>
<dbReference type="GO" id="GO:0009252">
    <property type="term" value="P:peptidoglycan biosynthetic process"/>
    <property type="evidence" value="ECO:0007669"/>
    <property type="project" value="UniProtKB-KW"/>
</dbReference>
<keyword evidence="12" id="KW-0573">Peptidoglycan synthesis</keyword>
<comment type="subcellular location">
    <subcellularLocation>
        <location evidence="1">Membrane</location>
    </subcellularLocation>
</comment>
<feature type="domain" description="Glycosyl transferase family 51" evidence="21">
    <location>
        <begin position="62"/>
        <end position="237"/>
    </location>
</feature>
<evidence type="ECO:0000256" key="8">
    <source>
        <dbReference type="ARBA" id="ARBA00022679"/>
    </source>
</evidence>
<evidence type="ECO:0000259" key="21">
    <source>
        <dbReference type="Pfam" id="PF00912"/>
    </source>
</evidence>
<dbReference type="Gene3D" id="3.40.710.10">
    <property type="entry name" value="DD-peptidase/beta-lactamase superfamily"/>
    <property type="match status" value="2"/>
</dbReference>
<keyword evidence="23" id="KW-1185">Reference proteome</keyword>
<dbReference type="SUPFAM" id="SSF53955">
    <property type="entry name" value="Lysozyme-like"/>
    <property type="match status" value="1"/>
</dbReference>
<dbReference type="eggNOG" id="COG5009">
    <property type="taxonomic scope" value="Bacteria"/>
</dbReference>
<dbReference type="InterPro" id="IPR036950">
    <property type="entry name" value="PBP_transglycosylase"/>
</dbReference>
<dbReference type="InterPro" id="IPR023346">
    <property type="entry name" value="Lysozyme-like_dom_sf"/>
</dbReference>
<evidence type="ECO:0000256" key="17">
    <source>
        <dbReference type="ARBA" id="ARBA00044770"/>
    </source>
</evidence>
<keyword evidence="6" id="KW-0645">Protease</keyword>
<keyword evidence="14" id="KW-0472">Membrane</keyword>
<dbReference type="STRING" id="545695.TREAZ_1094"/>
<evidence type="ECO:0000256" key="2">
    <source>
        <dbReference type="ARBA" id="ARBA00004752"/>
    </source>
</evidence>
<dbReference type="InterPro" id="IPR012338">
    <property type="entry name" value="Beta-lactam/transpept-like"/>
</dbReference>
<keyword evidence="11" id="KW-0133">Cell shape</keyword>
<evidence type="ECO:0000256" key="5">
    <source>
        <dbReference type="ARBA" id="ARBA00022645"/>
    </source>
</evidence>
<dbReference type="InterPro" id="IPR001264">
    <property type="entry name" value="Glyco_trans_51"/>
</dbReference>
<comment type="catalytic activity">
    <reaction evidence="18">
        <text>[GlcNAc-(1-&gt;4)-Mur2Ac(oyl-L-Ala-gamma-D-Glu-L-Lys-D-Ala-D-Ala)](n)-di-trans,octa-cis-undecaprenyl diphosphate + beta-D-GlcNAc-(1-&gt;4)-Mur2Ac(oyl-L-Ala-gamma-D-Glu-L-Lys-D-Ala-D-Ala)-di-trans,octa-cis-undecaprenyl diphosphate = [GlcNAc-(1-&gt;4)-Mur2Ac(oyl-L-Ala-gamma-D-Glu-L-Lys-D-Ala-D-Ala)](n+1)-di-trans,octa-cis-undecaprenyl diphosphate + di-trans,octa-cis-undecaprenyl diphosphate + H(+)</text>
        <dbReference type="Rhea" id="RHEA:23708"/>
        <dbReference type="Rhea" id="RHEA-COMP:9602"/>
        <dbReference type="Rhea" id="RHEA-COMP:9603"/>
        <dbReference type="ChEBI" id="CHEBI:15378"/>
        <dbReference type="ChEBI" id="CHEBI:58405"/>
        <dbReference type="ChEBI" id="CHEBI:60033"/>
        <dbReference type="ChEBI" id="CHEBI:78435"/>
        <dbReference type="EC" id="2.4.99.28"/>
    </reaction>
</comment>
<dbReference type="KEGG" id="taz:TREAZ_1094"/>
<evidence type="ECO:0000256" key="3">
    <source>
        <dbReference type="ARBA" id="ARBA00007090"/>
    </source>
</evidence>
<evidence type="ECO:0000256" key="14">
    <source>
        <dbReference type="ARBA" id="ARBA00023136"/>
    </source>
</evidence>
<keyword evidence="8" id="KW-0808">Transferase</keyword>
<keyword evidence="13" id="KW-1133">Transmembrane helix</keyword>
<feature type="compositionally biased region" description="Low complexity" evidence="19">
    <location>
        <begin position="831"/>
        <end position="867"/>
    </location>
</feature>
<dbReference type="NCBIfam" id="TIGR02074">
    <property type="entry name" value="PBP_1a_fam"/>
    <property type="match status" value="1"/>
</dbReference>
<evidence type="ECO:0000256" key="9">
    <source>
        <dbReference type="ARBA" id="ARBA00022692"/>
    </source>
</evidence>
<dbReference type="GO" id="GO:0071555">
    <property type="term" value="P:cell wall organization"/>
    <property type="evidence" value="ECO:0007669"/>
    <property type="project" value="UniProtKB-KW"/>
</dbReference>
<reference evidence="23" key="1">
    <citation type="submission" date="2009-12" db="EMBL/GenBank/DDBJ databases">
        <title>Complete sequence of Treponema azotonutricium strain ZAS-9.</title>
        <authorList>
            <person name="Tetu S.G."/>
            <person name="Matson E."/>
            <person name="Ren Q."/>
            <person name="Seshadri R."/>
            <person name="Elbourne L."/>
            <person name="Hassan K.A."/>
            <person name="Durkin A."/>
            <person name="Radune D."/>
            <person name="Mohamoud Y."/>
            <person name="Shay R."/>
            <person name="Jin S."/>
            <person name="Zhang X."/>
            <person name="Lucey K."/>
            <person name="Ballor N.R."/>
            <person name="Ottesen E."/>
            <person name="Rosenthal R."/>
            <person name="Allen A."/>
            <person name="Leadbetter J.R."/>
            <person name="Paulsen I.T."/>
        </authorList>
    </citation>
    <scope>NUCLEOTIDE SEQUENCE [LARGE SCALE GENOMIC DNA]</scope>
    <source>
        <strain evidence="23">ATCC BAA-888 / DSM 13862 / ZAS-9</strain>
    </source>
</reference>
<accession>F5Y7I6</accession>
<organism evidence="22 23">
    <name type="scientific">Leadbettera azotonutricia (strain ATCC BAA-888 / DSM 13862 / ZAS-9)</name>
    <name type="common">Treponema azotonutricium</name>
    <dbReference type="NCBI Taxonomy" id="545695"/>
    <lineage>
        <taxon>Bacteria</taxon>
        <taxon>Pseudomonadati</taxon>
        <taxon>Spirochaetota</taxon>
        <taxon>Spirochaetia</taxon>
        <taxon>Spirochaetales</taxon>
        <taxon>Breznakiellaceae</taxon>
        <taxon>Leadbettera</taxon>
    </lineage>
</organism>
<evidence type="ECO:0000256" key="16">
    <source>
        <dbReference type="ARBA" id="ARBA00023316"/>
    </source>
</evidence>
<dbReference type="Pfam" id="PF00905">
    <property type="entry name" value="Transpeptidase"/>
    <property type="match status" value="1"/>
</dbReference>
<dbReference type="InterPro" id="IPR001460">
    <property type="entry name" value="PCN-bd_Tpept"/>
</dbReference>
<proteinExistence type="inferred from homology"/>